<dbReference type="GO" id="GO:0051603">
    <property type="term" value="P:proteolysis involved in protein catabolic process"/>
    <property type="evidence" value="ECO:0007669"/>
    <property type="project" value="TreeGrafter"/>
</dbReference>
<keyword evidence="4" id="KW-0378">Hydrolase</keyword>
<evidence type="ECO:0000256" key="4">
    <source>
        <dbReference type="ARBA" id="ARBA00022801"/>
    </source>
</evidence>
<dbReference type="CDD" id="cd07324">
    <property type="entry name" value="M48C_Oma1-like"/>
    <property type="match status" value="1"/>
</dbReference>
<sequence>MPTRSILSATFAIVLRSAVAVAVATPVLTAAPTVASAQGSVPIVRDAEIEALVRDYARPILGAAGLSKSNIDIILVNDRRFNAFVAGRRIFINTGALLMAETPNEIIGVLAHEAGHIAGGHQERLREQLERAQTMAIVAGLLGLGAVVAGAASNSGEVAQAGAGIAAGGGEFARRGLLGYQRTEEITADRSAITYLNATHQSAKGMLKTFGRFQSALSLSGTKIDPYQISHPVPRERIANLETLAQASPYFNTQDSPTLQERHDLMRAKIAVFTQGAEGASRLFRKQRGGLAATYAEAISAYQYGNPRTAVAKADALIKERPKNPYFQELRADSLMKANRPAEAAQAYERAMKLDPVKSSMLQVGYGQALLATGKPELVRKAVDVLQQGLERDKQNVSGYQYLAQAYGRLGDEASAELALAEGHYYSGNYQDAKIFAARSQMKFKRGSPGWVRAQDIINYRTGKKKK</sequence>
<dbReference type="OrthoDB" id="9814887at2"/>
<dbReference type="PANTHER" id="PTHR22726:SF1">
    <property type="entry name" value="METALLOENDOPEPTIDASE OMA1, MITOCHONDRIAL"/>
    <property type="match status" value="1"/>
</dbReference>
<dbReference type="GO" id="GO:0004222">
    <property type="term" value="F:metalloendopeptidase activity"/>
    <property type="evidence" value="ECO:0007669"/>
    <property type="project" value="InterPro"/>
</dbReference>
<protein>
    <submittedName>
        <fullName evidence="9">Zn-dependent protease, contains TPR repeats</fullName>
    </submittedName>
</protein>
<evidence type="ECO:0000259" key="8">
    <source>
        <dbReference type="Pfam" id="PF01435"/>
    </source>
</evidence>
<dbReference type="PANTHER" id="PTHR22726">
    <property type="entry name" value="METALLOENDOPEPTIDASE OMA1"/>
    <property type="match status" value="1"/>
</dbReference>
<dbReference type="InterPro" id="IPR001915">
    <property type="entry name" value="Peptidase_M48"/>
</dbReference>
<dbReference type="Pfam" id="PF01435">
    <property type="entry name" value="Peptidase_M48"/>
    <property type="match status" value="1"/>
</dbReference>
<keyword evidence="7" id="KW-0732">Signal</keyword>
<evidence type="ECO:0000256" key="1">
    <source>
        <dbReference type="ARBA" id="ARBA00001947"/>
    </source>
</evidence>
<evidence type="ECO:0000256" key="7">
    <source>
        <dbReference type="SAM" id="SignalP"/>
    </source>
</evidence>
<evidence type="ECO:0000256" key="2">
    <source>
        <dbReference type="ARBA" id="ARBA00022670"/>
    </source>
</evidence>
<name>A0A1I4F0T6_9HYPH</name>
<dbReference type="Gene3D" id="1.25.40.10">
    <property type="entry name" value="Tetratricopeptide repeat domain"/>
    <property type="match status" value="1"/>
</dbReference>
<dbReference type="RefSeq" id="WP_149763705.1">
    <property type="nucleotide sequence ID" value="NZ_BSPE01000009.1"/>
</dbReference>
<keyword evidence="10" id="KW-1185">Reference proteome</keyword>
<gene>
    <name evidence="9" type="ORF">SAMN04488498_13223</name>
</gene>
<organism evidence="9 10">
    <name type="scientific">Neomesorhizobium albiziae</name>
    <dbReference type="NCBI Taxonomy" id="335020"/>
    <lineage>
        <taxon>Bacteria</taxon>
        <taxon>Pseudomonadati</taxon>
        <taxon>Pseudomonadota</taxon>
        <taxon>Alphaproteobacteria</taxon>
        <taxon>Hyphomicrobiales</taxon>
        <taxon>Phyllobacteriaceae</taxon>
        <taxon>Neomesorhizobium</taxon>
    </lineage>
</organism>
<dbReference type="GO" id="GO:0046872">
    <property type="term" value="F:metal ion binding"/>
    <property type="evidence" value="ECO:0007669"/>
    <property type="project" value="UniProtKB-KW"/>
</dbReference>
<accession>A0A1I4F0T6</accession>
<keyword evidence="6" id="KW-0482">Metalloprotease</keyword>
<evidence type="ECO:0000256" key="5">
    <source>
        <dbReference type="ARBA" id="ARBA00022833"/>
    </source>
</evidence>
<keyword evidence="5" id="KW-0862">Zinc</keyword>
<comment type="cofactor">
    <cofactor evidence="1">
        <name>Zn(2+)</name>
        <dbReference type="ChEBI" id="CHEBI:29105"/>
    </cofactor>
</comment>
<feature type="signal peptide" evidence="7">
    <location>
        <begin position="1"/>
        <end position="22"/>
    </location>
</feature>
<dbReference type="Gene3D" id="3.30.2010.10">
    <property type="entry name" value="Metalloproteases ('zincins'), catalytic domain"/>
    <property type="match status" value="1"/>
</dbReference>
<feature type="domain" description="Peptidase M48" evidence="8">
    <location>
        <begin position="46"/>
        <end position="243"/>
    </location>
</feature>
<dbReference type="AlphaFoldDB" id="A0A1I4F0T6"/>
<feature type="chain" id="PRO_5009302719" evidence="7">
    <location>
        <begin position="23"/>
        <end position="467"/>
    </location>
</feature>
<dbReference type="GO" id="GO:0016020">
    <property type="term" value="C:membrane"/>
    <property type="evidence" value="ECO:0007669"/>
    <property type="project" value="TreeGrafter"/>
</dbReference>
<proteinExistence type="predicted"/>
<dbReference type="InterPro" id="IPR051156">
    <property type="entry name" value="Mito/Outer_Membr_Metalloprot"/>
</dbReference>
<dbReference type="EMBL" id="FOSL01000032">
    <property type="protein sequence ID" value="SFL10437.1"/>
    <property type="molecule type" value="Genomic_DNA"/>
</dbReference>
<evidence type="ECO:0000256" key="6">
    <source>
        <dbReference type="ARBA" id="ARBA00023049"/>
    </source>
</evidence>
<dbReference type="SUPFAM" id="SSF48452">
    <property type="entry name" value="TPR-like"/>
    <property type="match status" value="1"/>
</dbReference>
<dbReference type="Proteomes" id="UP000323300">
    <property type="component" value="Unassembled WGS sequence"/>
</dbReference>
<keyword evidence="3" id="KW-0479">Metal-binding</keyword>
<evidence type="ECO:0000313" key="10">
    <source>
        <dbReference type="Proteomes" id="UP000323300"/>
    </source>
</evidence>
<keyword evidence="2 9" id="KW-0645">Protease</keyword>
<dbReference type="InterPro" id="IPR011990">
    <property type="entry name" value="TPR-like_helical_dom_sf"/>
</dbReference>
<reference evidence="9 10" key="1">
    <citation type="submission" date="2016-10" db="EMBL/GenBank/DDBJ databases">
        <authorList>
            <person name="Varghese N."/>
            <person name="Submissions S."/>
        </authorList>
    </citation>
    <scope>NUCLEOTIDE SEQUENCE [LARGE SCALE GENOMIC DNA]</scope>
    <source>
        <strain evidence="9 10">DSM 21822</strain>
    </source>
</reference>
<evidence type="ECO:0000256" key="3">
    <source>
        <dbReference type="ARBA" id="ARBA00022723"/>
    </source>
</evidence>
<dbReference type="Pfam" id="PF13432">
    <property type="entry name" value="TPR_16"/>
    <property type="match status" value="1"/>
</dbReference>
<evidence type="ECO:0000313" key="9">
    <source>
        <dbReference type="EMBL" id="SFL10437.1"/>
    </source>
</evidence>